<dbReference type="CDD" id="cd03677">
    <property type="entry name" value="MM_CoA_mutase_beta"/>
    <property type="match status" value="1"/>
</dbReference>
<dbReference type="RefSeq" id="WP_072982265.1">
    <property type="nucleotide sequence ID" value="NZ_FQXT01000003.1"/>
</dbReference>
<evidence type="ECO:0000259" key="1">
    <source>
        <dbReference type="Pfam" id="PF01642"/>
    </source>
</evidence>
<accession>A0A1M5XVZ1</accession>
<dbReference type="Proteomes" id="UP000290037">
    <property type="component" value="Unassembled WGS sequence"/>
</dbReference>
<dbReference type="OrthoDB" id="9762378at2"/>
<proteinExistence type="predicted"/>
<dbReference type="PANTHER" id="PTHR48101:SF1">
    <property type="entry name" value="METHYLMALONYL-COA MUTASE, LARGE SUBUNIT"/>
    <property type="match status" value="1"/>
</dbReference>
<organism evidence="3 4">
    <name type="scientific">Leeuwenhoekiella palythoae</name>
    <dbReference type="NCBI Taxonomy" id="573501"/>
    <lineage>
        <taxon>Bacteria</taxon>
        <taxon>Pseudomonadati</taxon>
        <taxon>Bacteroidota</taxon>
        <taxon>Flavobacteriia</taxon>
        <taxon>Flavobacteriales</taxon>
        <taxon>Flavobacteriaceae</taxon>
        <taxon>Leeuwenhoekiella</taxon>
    </lineage>
</organism>
<evidence type="ECO:0000313" key="3">
    <source>
        <dbReference type="EMBL" id="SHI03688.1"/>
    </source>
</evidence>
<dbReference type="STRING" id="573501.SAMN04487999_1737"/>
<evidence type="ECO:0000313" key="2">
    <source>
        <dbReference type="EMBL" id="RXG30282.1"/>
    </source>
</evidence>
<dbReference type="Proteomes" id="UP000184240">
    <property type="component" value="Unassembled WGS sequence"/>
</dbReference>
<dbReference type="AlphaFoldDB" id="A0A1M5XVZ1"/>
<dbReference type="SUPFAM" id="SSF51703">
    <property type="entry name" value="Cobalamin (vitamin B12)-dependent enzymes"/>
    <property type="match status" value="1"/>
</dbReference>
<dbReference type="GO" id="GO:0031419">
    <property type="term" value="F:cobalamin binding"/>
    <property type="evidence" value="ECO:0007669"/>
    <property type="project" value="InterPro"/>
</dbReference>
<evidence type="ECO:0000313" key="4">
    <source>
        <dbReference type="Proteomes" id="UP000184240"/>
    </source>
</evidence>
<dbReference type="EMBL" id="QOVN01000002">
    <property type="protein sequence ID" value="RXG30282.1"/>
    <property type="molecule type" value="Genomic_DNA"/>
</dbReference>
<reference evidence="4" key="1">
    <citation type="submission" date="2016-11" db="EMBL/GenBank/DDBJ databases">
        <authorList>
            <person name="Varghese N."/>
            <person name="Submissions S."/>
        </authorList>
    </citation>
    <scope>NUCLEOTIDE SEQUENCE [LARGE SCALE GENOMIC DNA]</scope>
    <source>
        <strain evidence="4">DSM 19859</strain>
    </source>
</reference>
<evidence type="ECO:0000313" key="5">
    <source>
        <dbReference type="Proteomes" id="UP000290037"/>
    </source>
</evidence>
<dbReference type="Pfam" id="PF01642">
    <property type="entry name" value="MM_CoA_mutase"/>
    <property type="match status" value="1"/>
</dbReference>
<sequence length="453" mass="51171">MSKPLFSEFPPVSAKAFKQKIQYDLDGAEYNETLVWNAPEGISVKPFYHREETQVLPIPGQPENWSCVEEIFILKPQTAAATASRALTKGAEAIYFKADNTFDSAQLLEHLPQESLVLYFNFSFLDVSFCETLIDQAAAKGFTVYLNLDIFGNLARSGNWYASQKKDHQALEKLFLNGKNDNVIGVDVSLYHNAGATVIQELAYVLSHLNEYFNHFGETLKNQKVTFKVALSSNYFFEIAKLRALRLLVATLAREYGLQENCHILAIPGKRNKTLYDYNTNLLRTTTEVMSGILGGANAICNTAYDAVYHKTNDFGQRIARNQLLILKNESHFDNTTNPADGTYYVENLTKQFAEKALVLFKEIEAGGGFVTQLIEGKIQKKIKEAAAKEQKAFDDQQKILVGTNAYVNSADKMNDELELYPFVKINLRKTLLEPIIPKRLAEQLEQKRLKDE</sequence>
<reference evidence="3" key="2">
    <citation type="submission" date="2016-11" db="EMBL/GenBank/DDBJ databases">
        <authorList>
            <person name="Jaros S."/>
            <person name="Januszkiewicz K."/>
            <person name="Wedrychowicz H."/>
        </authorList>
    </citation>
    <scope>NUCLEOTIDE SEQUENCE [LARGE SCALE GENOMIC DNA]</scope>
    <source>
        <strain evidence="3">DSM 19859</strain>
    </source>
</reference>
<dbReference type="Gene3D" id="3.20.20.240">
    <property type="entry name" value="Methylmalonyl-CoA mutase"/>
    <property type="match status" value="1"/>
</dbReference>
<dbReference type="InterPro" id="IPR016176">
    <property type="entry name" value="Cbl-dep_enz_cat"/>
</dbReference>
<gene>
    <name evidence="2" type="ORF">DSM01_1032</name>
    <name evidence="3" type="ORF">SAMN04487999_1737</name>
</gene>
<feature type="domain" description="Methylmalonyl-CoA mutase alpha/beta chain catalytic" evidence="1">
    <location>
        <begin position="148"/>
        <end position="415"/>
    </location>
</feature>
<reference evidence="2 5" key="3">
    <citation type="submission" date="2018-07" db="EMBL/GenBank/DDBJ databases">
        <title>Leeuwenhoekiella genomics.</title>
        <authorList>
            <person name="Tahon G."/>
            <person name="Willems A."/>
        </authorList>
    </citation>
    <scope>NUCLEOTIDE SEQUENCE [LARGE SCALE GENOMIC DNA]</scope>
    <source>
        <strain evidence="2 5">LMG 24856</strain>
    </source>
</reference>
<name>A0A1M5XVZ1_9FLAO</name>
<dbReference type="EMBL" id="FQXT01000003">
    <property type="protein sequence ID" value="SHI03688.1"/>
    <property type="molecule type" value="Genomic_DNA"/>
</dbReference>
<protein>
    <submittedName>
        <fullName evidence="3">Heterodimeric methylmalonyl-CoA mutase small subunit</fullName>
    </submittedName>
</protein>
<dbReference type="GO" id="GO:0016866">
    <property type="term" value="F:intramolecular transferase activity"/>
    <property type="evidence" value="ECO:0007669"/>
    <property type="project" value="InterPro"/>
</dbReference>
<dbReference type="PANTHER" id="PTHR48101">
    <property type="entry name" value="METHYLMALONYL-COA MUTASE, MITOCHONDRIAL-RELATED"/>
    <property type="match status" value="1"/>
</dbReference>
<dbReference type="InterPro" id="IPR006099">
    <property type="entry name" value="MeMalonylCoA_mutase_a/b_cat"/>
</dbReference>
<keyword evidence="5" id="KW-1185">Reference proteome</keyword>